<dbReference type="EMBL" id="LCZI01001466">
    <property type="protein sequence ID" value="KKZ60766.1"/>
    <property type="molecule type" value="Genomic_DNA"/>
</dbReference>
<evidence type="ECO:0000313" key="2">
    <source>
        <dbReference type="Proteomes" id="UP000034164"/>
    </source>
</evidence>
<gene>
    <name evidence="1" type="ORF">EMCG_04576</name>
</gene>
<evidence type="ECO:0000313" key="1">
    <source>
        <dbReference type="EMBL" id="KKZ60766.1"/>
    </source>
</evidence>
<accession>A0A0G2J7B7</accession>
<comment type="caution">
    <text evidence="1">The sequence shown here is derived from an EMBL/GenBank/DDBJ whole genome shotgun (WGS) entry which is preliminary data.</text>
</comment>
<dbReference type="OrthoDB" id="4062651at2759"/>
<sequence length="74" mass="7823">MSTSMVGANAKSMVEIPTKEPEEALKLGLCMTRASCTVSEGAIEVKRAQIGDLEMGSMIPPGLNARDARLSNPM</sequence>
<dbReference type="VEuPathDB" id="FungiDB:EMCG_04576"/>
<protein>
    <submittedName>
        <fullName evidence="1">Uncharacterized protein</fullName>
    </submittedName>
</protein>
<dbReference type="AlphaFoldDB" id="A0A0G2J7B7"/>
<name>A0A0G2J7B7_9EURO</name>
<proteinExistence type="predicted"/>
<organism evidence="1 2">
    <name type="scientific">[Emmonsia] crescens</name>
    <dbReference type="NCBI Taxonomy" id="73230"/>
    <lineage>
        <taxon>Eukaryota</taxon>
        <taxon>Fungi</taxon>
        <taxon>Dikarya</taxon>
        <taxon>Ascomycota</taxon>
        <taxon>Pezizomycotina</taxon>
        <taxon>Eurotiomycetes</taxon>
        <taxon>Eurotiomycetidae</taxon>
        <taxon>Onygenales</taxon>
        <taxon>Ajellomycetaceae</taxon>
        <taxon>Emergomyces</taxon>
    </lineage>
</organism>
<dbReference type="Proteomes" id="UP000034164">
    <property type="component" value="Unassembled WGS sequence"/>
</dbReference>
<reference evidence="2" key="1">
    <citation type="journal article" date="2015" name="PLoS Genet.">
        <title>The dynamic genome and transcriptome of the human fungal pathogen Blastomyces and close relative Emmonsia.</title>
        <authorList>
            <person name="Munoz J.F."/>
            <person name="Gauthier G.M."/>
            <person name="Desjardins C.A."/>
            <person name="Gallo J.E."/>
            <person name="Holder J."/>
            <person name="Sullivan T.D."/>
            <person name="Marty A.J."/>
            <person name="Carmen J.C."/>
            <person name="Chen Z."/>
            <person name="Ding L."/>
            <person name="Gujja S."/>
            <person name="Magrini V."/>
            <person name="Misas E."/>
            <person name="Mitreva M."/>
            <person name="Priest M."/>
            <person name="Saif S."/>
            <person name="Whiston E.A."/>
            <person name="Young S."/>
            <person name="Zeng Q."/>
            <person name="Goldman W.E."/>
            <person name="Mardis E.R."/>
            <person name="Taylor J.W."/>
            <person name="McEwen J.G."/>
            <person name="Clay O.K."/>
            <person name="Klein B.S."/>
            <person name="Cuomo C.A."/>
        </authorList>
    </citation>
    <scope>NUCLEOTIDE SEQUENCE [LARGE SCALE GENOMIC DNA]</scope>
    <source>
        <strain evidence="2">UAMH 3008</strain>
    </source>
</reference>